<dbReference type="InterPro" id="IPR050922">
    <property type="entry name" value="LytR/CpsA/Psr_CW_biosynth"/>
</dbReference>
<dbReference type="EMBL" id="ABVQ01000037">
    <property type="protein sequence ID" value="EEC56527.1"/>
    <property type="molecule type" value="Genomic_DNA"/>
</dbReference>
<dbReference type="Gene3D" id="3.40.190.10">
    <property type="entry name" value="Periplasmic binding protein-like II"/>
    <property type="match status" value="1"/>
</dbReference>
<comment type="similarity">
    <text evidence="1">Belongs to the LytR/CpsA/Psr (LCP) family.</text>
</comment>
<evidence type="ECO:0000313" key="4">
    <source>
        <dbReference type="EMBL" id="EEC56527.1"/>
    </source>
</evidence>
<sequence>MADSSNKKKAASHESKKSNMEIMFSGSDSLTKRERRKKKQLIARSVGFALIGIEVIALIIFLAALFKLNMIPAKYMAMLIGILLLITVYNVLSQFTKAHWVGKVLAVLLAVVMFVGSSYIGKANSVISNIAGVTTKTDTFSLVVLATDPATGVEATKNYTFGYNKINNKDMAESLIQEVNTTLGTNVKTRTYDNWTNIINALYNNEVKVIVFNESNRAMLEEQFTDFEEKTKVIYTKTYTTQIKENVVNKNTATESFTIYVSGNDDYGAISANGRSDVNIVATFNPKTRQVLMVSTPRDYWVPVDTLSTDSNGKAVTGYEKLTHAGNYGVDSSISTLESLYGVDVDYYVKVNFTGAVGVIDALGGITINSDVKFTNGEDAAPVAYNFVVGPNECDGEKALAFCRERQAFSDGDNQRGRNQMAAIEGMIDKATSTAILTQYNKVLDAVSGLIATNMPDSAISNLVKAQINDPTGWNIMSYSVSGTGATKTGQLFGIVGMSVIEPDYSTVNTAIELMSKVRNGEVFDIDQFLEDKALESGTTQAR</sequence>
<dbReference type="Pfam" id="PF03816">
    <property type="entry name" value="LytR_cpsA_psr"/>
    <property type="match status" value="1"/>
</dbReference>
<feature type="transmembrane region" description="Helical" evidence="2">
    <location>
        <begin position="104"/>
        <end position="121"/>
    </location>
</feature>
<comment type="caution">
    <text evidence="4">The sequence shown here is derived from an EMBL/GenBank/DDBJ whole genome shotgun (WGS) entry which is preliminary data.</text>
</comment>
<dbReference type="Proteomes" id="UP000003136">
    <property type="component" value="Unassembled WGS sequence"/>
</dbReference>
<dbReference type="STRING" id="483218.BACPEC_03036"/>
<name>B7AWD6_9FIRM</name>
<keyword evidence="5" id="KW-1185">Reference proteome</keyword>
<organism evidence="4 5">
    <name type="scientific">[Bacteroides] pectinophilus ATCC 43243</name>
    <dbReference type="NCBI Taxonomy" id="483218"/>
    <lineage>
        <taxon>Bacteria</taxon>
        <taxon>Bacillati</taxon>
        <taxon>Bacillota</taxon>
        <taxon>Clostridia</taxon>
        <taxon>Eubacteriales</taxon>
    </lineage>
</organism>
<protein>
    <recommendedName>
        <fullName evidence="3">Cell envelope-related transcriptional attenuator domain-containing protein</fullName>
    </recommendedName>
</protein>
<dbReference type="NCBIfam" id="TIGR00350">
    <property type="entry name" value="lytR_cpsA_psr"/>
    <property type="match status" value="1"/>
</dbReference>
<evidence type="ECO:0000256" key="2">
    <source>
        <dbReference type="SAM" id="Phobius"/>
    </source>
</evidence>
<gene>
    <name evidence="4" type="ORF">BACPEC_03036</name>
</gene>
<dbReference type="AlphaFoldDB" id="B7AWD6"/>
<dbReference type="HOGENOM" id="CLU_016455_9_2_9"/>
<evidence type="ECO:0000259" key="3">
    <source>
        <dbReference type="Pfam" id="PF03816"/>
    </source>
</evidence>
<keyword evidence="2" id="KW-0812">Transmembrane</keyword>
<reference evidence="4 5" key="2">
    <citation type="submission" date="2008-11" db="EMBL/GenBank/DDBJ databases">
        <authorList>
            <person name="Fulton L."/>
            <person name="Clifton S."/>
            <person name="Fulton B."/>
            <person name="Xu J."/>
            <person name="Minx P."/>
            <person name="Pepin K.H."/>
            <person name="Johnson M."/>
            <person name="Bhonagiri V."/>
            <person name="Nash W.E."/>
            <person name="Mardis E.R."/>
            <person name="Wilson R.K."/>
        </authorList>
    </citation>
    <scope>NUCLEOTIDE SEQUENCE [LARGE SCALE GENOMIC DNA]</scope>
    <source>
        <strain evidence="4 5">ATCC 43243</strain>
    </source>
</reference>
<proteinExistence type="inferred from homology"/>
<feature type="domain" description="Cell envelope-related transcriptional attenuator" evidence="3">
    <location>
        <begin position="275"/>
        <end position="432"/>
    </location>
</feature>
<keyword evidence="2" id="KW-1133">Transmembrane helix</keyword>
<keyword evidence="2" id="KW-0472">Membrane</keyword>
<reference evidence="4 5" key="1">
    <citation type="submission" date="2008-11" db="EMBL/GenBank/DDBJ databases">
        <title>Draft genome sequence of Bacteroides pectinophilus (ATCC 43243).</title>
        <authorList>
            <person name="Sudarsanam P."/>
            <person name="Ley R."/>
            <person name="Guruge J."/>
            <person name="Turnbaugh P.J."/>
            <person name="Mahowald M."/>
            <person name="Liep D."/>
            <person name="Gordon J."/>
        </authorList>
    </citation>
    <scope>NUCLEOTIDE SEQUENCE [LARGE SCALE GENOMIC DNA]</scope>
    <source>
        <strain evidence="4 5">ATCC 43243</strain>
    </source>
</reference>
<dbReference type="PANTHER" id="PTHR33392:SF6">
    <property type="entry name" value="POLYISOPRENYL-TEICHOIC ACID--PEPTIDOGLYCAN TEICHOIC ACID TRANSFERASE TAGU"/>
    <property type="match status" value="1"/>
</dbReference>
<evidence type="ECO:0000256" key="1">
    <source>
        <dbReference type="ARBA" id="ARBA00006068"/>
    </source>
</evidence>
<dbReference type="Gene3D" id="3.40.630.190">
    <property type="entry name" value="LCP protein"/>
    <property type="match status" value="1"/>
</dbReference>
<dbReference type="eggNOG" id="COG1316">
    <property type="taxonomic scope" value="Bacteria"/>
</dbReference>
<dbReference type="InterPro" id="IPR004474">
    <property type="entry name" value="LytR_CpsA_psr"/>
</dbReference>
<dbReference type="PANTHER" id="PTHR33392">
    <property type="entry name" value="POLYISOPRENYL-TEICHOIC ACID--PEPTIDOGLYCAN TEICHOIC ACID TRANSFERASE TAGU"/>
    <property type="match status" value="1"/>
</dbReference>
<feature type="transmembrane region" description="Helical" evidence="2">
    <location>
        <begin position="41"/>
        <end position="66"/>
    </location>
</feature>
<accession>B7AWD6</accession>
<evidence type="ECO:0000313" key="5">
    <source>
        <dbReference type="Proteomes" id="UP000003136"/>
    </source>
</evidence>
<feature type="transmembrane region" description="Helical" evidence="2">
    <location>
        <begin position="72"/>
        <end position="92"/>
    </location>
</feature>